<name>A0A8D9AQ43_9HEMI</name>
<evidence type="ECO:0000313" key="1">
    <source>
        <dbReference type="EMBL" id="CAG6770195.1"/>
    </source>
</evidence>
<sequence>MYVCCRELFDSCSAGGHTLPLSIINSFKIVDLNGVSSQSVSHDVVFVTGFHNTFLVVPVDTSGPRRHQDLTLQQSGGADLCFGIFHFLNECGRWPRRKQTVVGRILIKRGLMSASNHSGCGERCSHAVDSFTSVSS</sequence>
<dbReference type="EMBL" id="HBUF01581063">
    <property type="protein sequence ID" value="CAG6770200.1"/>
    <property type="molecule type" value="Transcribed_RNA"/>
</dbReference>
<protein>
    <submittedName>
        <fullName evidence="1">Uncharacterized protein</fullName>
    </submittedName>
</protein>
<dbReference type="EMBL" id="HBUF01581062">
    <property type="protein sequence ID" value="CAG6770195.1"/>
    <property type="molecule type" value="Transcribed_RNA"/>
</dbReference>
<dbReference type="EMBL" id="HBUF01581064">
    <property type="protein sequence ID" value="CAG6770205.1"/>
    <property type="molecule type" value="Transcribed_RNA"/>
</dbReference>
<reference evidence="1" key="1">
    <citation type="submission" date="2021-05" db="EMBL/GenBank/DDBJ databases">
        <authorList>
            <person name="Alioto T."/>
            <person name="Alioto T."/>
            <person name="Gomez Garrido J."/>
        </authorList>
    </citation>
    <scope>NUCLEOTIDE SEQUENCE</scope>
</reference>
<proteinExistence type="predicted"/>
<accession>A0A8D9AQ43</accession>
<organism evidence="1">
    <name type="scientific">Cacopsylla melanoneura</name>
    <dbReference type="NCBI Taxonomy" id="428564"/>
    <lineage>
        <taxon>Eukaryota</taxon>
        <taxon>Metazoa</taxon>
        <taxon>Ecdysozoa</taxon>
        <taxon>Arthropoda</taxon>
        <taxon>Hexapoda</taxon>
        <taxon>Insecta</taxon>
        <taxon>Pterygota</taxon>
        <taxon>Neoptera</taxon>
        <taxon>Paraneoptera</taxon>
        <taxon>Hemiptera</taxon>
        <taxon>Sternorrhyncha</taxon>
        <taxon>Psylloidea</taxon>
        <taxon>Psyllidae</taxon>
        <taxon>Psyllinae</taxon>
        <taxon>Cacopsylla</taxon>
    </lineage>
</organism>
<dbReference type="AlphaFoldDB" id="A0A8D9AQ43"/>